<dbReference type="RefSeq" id="WP_194310429.1">
    <property type="nucleotide sequence ID" value="NZ_JADHEC010000001.1"/>
</dbReference>
<evidence type="ECO:0000259" key="1">
    <source>
        <dbReference type="Pfam" id="PF13304"/>
    </source>
</evidence>
<dbReference type="Pfam" id="PF13304">
    <property type="entry name" value="AAA_21"/>
    <property type="match status" value="2"/>
</dbReference>
<evidence type="ECO:0000313" key="2">
    <source>
        <dbReference type="EMBL" id="MBF2707160.1"/>
    </source>
</evidence>
<dbReference type="Proteomes" id="UP000646211">
    <property type="component" value="Unassembled WGS sequence"/>
</dbReference>
<protein>
    <submittedName>
        <fullName evidence="2">ATP-binding protein</fullName>
    </submittedName>
</protein>
<organism evidence="2 3">
    <name type="scientific">Flavobacterium soyangense</name>
    <dbReference type="NCBI Taxonomy" id="2023265"/>
    <lineage>
        <taxon>Bacteria</taxon>
        <taxon>Pseudomonadati</taxon>
        <taxon>Bacteroidota</taxon>
        <taxon>Flavobacteriia</taxon>
        <taxon>Flavobacteriales</taxon>
        <taxon>Flavobacteriaceae</taxon>
        <taxon>Flavobacterium</taxon>
    </lineage>
</organism>
<feature type="domain" description="ATPase AAA-type core" evidence="1">
    <location>
        <begin position="40"/>
        <end position="149"/>
    </location>
</feature>
<evidence type="ECO:0000313" key="3">
    <source>
        <dbReference type="Proteomes" id="UP000646211"/>
    </source>
</evidence>
<proteinExistence type="predicted"/>
<dbReference type="SUPFAM" id="SSF52540">
    <property type="entry name" value="P-loop containing nucleoside triphosphate hydrolases"/>
    <property type="match status" value="1"/>
</dbReference>
<name>A0A930XT70_9FLAO</name>
<feature type="domain" description="ATPase AAA-type core" evidence="1">
    <location>
        <begin position="241"/>
        <end position="380"/>
    </location>
</feature>
<dbReference type="PANTHER" id="PTHR40396">
    <property type="entry name" value="ATPASE-LIKE PROTEIN"/>
    <property type="match status" value="1"/>
</dbReference>
<gene>
    <name evidence="2" type="ORF">IR213_00910</name>
</gene>
<dbReference type="AlphaFoldDB" id="A0A930XT70"/>
<dbReference type="GO" id="GO:0005524">
    <property type="term" value="F:ATP binding"/>
    <property type="evidence" value="ECO:0007669"/>
    <property type="project" value="UniProtKB-KW"/>
</dbReference>
<dbReference type="GO" id="GO:0016887">
    <property type="term" value="F:ATP hydrolysis activity"/>
    <property type="evidence" value="ECO:0007669"/>
    <property type="project" value="InterPro"/>
</dbReference>
<keyword evidence="2" id="KW-0547">Nucleotide-binding</keyword>
<keyword evidence="2" id="KW-0067">ATP-binding</keyword>
<dbReference type="Gene3D" id="3.40.50.300">
    <property type="entry name" value="P-loop containing nucleotide triphosphate hydrolases"/>
    <property type="match status" value="1"/>
</dbReference>
<keyword evidence="3" id="KW-1185">Reference proteome</keyword>
<dbReference type="EMBL" id="JADHEC010000001">
    <property type="protein sequence ID" value="MBF2707160.1"/>
    <property type="molecule type" value="Genomic_DNA"/>
</dbReference>
<sequence>MSFKEETEFNMLPAKGNGSKLLQNHITKTKSGIDVLKTAAIYGANAAGKSNLINAIDYFKSIVFNEESLLVPQSKKFRVDSSYKSKPTTFRMEYEYMGIHFDYAIEIFKGKIKEEWLYQIESVKKGKEKLLYKRIDNEVEFGDTFKNSKDLSYIQKYLKKELKDTESVLDACFGVIDDIDILDTVYIGLSKLTIVTPFSRSYHYSESILTGNKSTKFAKDLLINSKTGIEDLIIKEIDADVFFSYSDEDFKKEMIDDLETSLDNRKDKTTNVVLTFPFNSQVNVLKKIGEKYFVSILKTKHFNSPDLFDFDEESDGTNRLFELSPAFEQLIHEGNVVYIIDELERSMHPLLAKELLKMYSLNSTSKSQLIFTTHESHLLDNNLLRRDEIWFTEKKSDGSTEFYPLSNFNPRGDKVLERGYLEGRYGGIPFLGDFSKLIVEENQI</sequence>
<accession>A0A930XT70</accession>
<dbReference type="InterPro" id="IPR027417">
    <property type="entry name" value="P-loop_NTPase"/>
</dbReference>
<dbReference type="InterPro" id="IPR003959">
    <property type="entry name" value="ATPase_AAA_core"/>
</dbReference>
<reference evidence="2" key="1">
    <citation type="submission" date="2020-11" db="EMBL/GenBank/DDBJ databases">
        <title>Genome of Flavobacterium soyangense.</title>
        <authorList>
            <person name="Liu Q."/>
            <person name="Xin Y.-H."/>
        </authorList>
    </citation>
    <scope>NUCLEOTIDE SEQUENCE</scope>
    <source>
        <strain evidence="2">CGMCC 1.13493</strain>
    </source>
</reference>
<dbReference type="PANTHER" id="PTHR40396:SF1">
    <property type="entry name" value="ATPASE AAA-TYPE CORE DOMAIN-CONTAINING PROTEIN"/>
    <property type="match status" value="1"/>
</dbReference>
<comment type="caution">
    <text evidence="2">The sequence shown here is derived from an EMBL/GenBank/DDBJ whole genome shotgun (WGS) entry which is preliminary data.</text>
</comment>